<proteinExistence type="predicted"/>
<keyword evidence="3" id="KW-1185">Reference proteome</keyword>
<dbReference type="AlphaFoldDB" id="A0AA39TG42"/>
<reference evidence="2" key="1">
    <citation type="submission" date="2023-06" db="EMBL/GenBank/DDBJ databases">
        <title>Genome-scale phylogeny and comparative genomics of the fungal order Sordariales.</title>
        <authorList>
            <consortium name="Lawrence Berkeley National Laboratory"/>
            <person name="Hensen N."/>
            <person name="Bonometti L."/>
            <person name="Westerberg I."/>
            <person name="Brannstrom I.O."/>
            <person name="Guillou S."/>
            <person name="Cros-Aarteil S."/>
            <person name="Calhoun S."/>
            <person name="Haridas S."/>
            <person name="Kuo A."/>
            <person name="Mondo S."/>
            <person name="Pangilinan J."/>
            <person name="Riley R."/>
            <person name="Labutti K."/>
            <person name="Andreopoulos B."/>
            <person name="Lipzen A."/>
            <person name="Chen C."/>
            <person name="Yanf M."/>
            <person name="Daum C."/>
            <person name="Ng V."/>
            <person name="Clum A."/>
            <person name="Steindorff A."/>
            <person name="Ohm R."/>
            <person name="Martin F."/>
            <person name="Silar P."/>
            <person name="Natvig D."/>
            <person name="Lalanne C."/>
            <person name="Gautier V."/>
            <person name="Ament-Velasquez S.L."/>
            <person name="Kruys A."/>
            <person name="Hutchinson M.I."/>
            <person name="Powell A.J."/>
            <person name="Barry K."/>
            <person name="Miller A.N."/>
            <person name="Grigoriev I.V."/>
            <person name="Debuchy R."/>
            <person name="Gladieux P."/>
            <person name="Thoren M.H."/>
            <person name="Johannesson H."/>
        </authorList>
    </citation>
    <scope>NUCLEOTIDE SEQUENCE</scope>
    <source>
        <strain evidence="2">CBS 606.72</strain>
    </source>
</reference>
<name>A0AA39TG42_9PEZI</name>
<accession>A0AA39TG42</accession>
<evidence type="ECO:0000313" key="3">
    <source>
        <dbReference type="Proteomes" id="UP001175000"/>
    </source>
</evidence>
<dbReference type="Proteomes" id="UP001175000">
    <property type="component" value="Unassembled WGS sequence"/>
</dbReference>
<feature type="region of interest" description="Disordered" evidence="1">
    <location>
        <begin position="302"/>
        <end position="323"/>
    </location>
</feature>
<comment type="caution">
    <text evidence="2">The sequence shown here is derived from an EMBL/GenBank/DDBJ whole genome shotgun (WGS) entry which is preliminary data.</text>
</comment>
<evidence type="ECO:0000313" key="2">
    <source>
        <dbReference type="EMBL" id="KAK0609412.1"/>
    </source>
</evidence>
<gene>
    <name evidence="2" type="ORF">B0T14DRAFT_541019</name>
</gene>
<protein>
    <submittedName>
        <fullName evidence="2">Uncharacterized protein</fullName>
    </submittedName>
</protein>
<dbReference type="EMBL" id="JAULSU010000008">
    <property type="protein sequence ID" value="KAK0609412.1"/>
    <property type="molecule type" value="Genomic_DNA"/>
</dbReference>
<organism evidence="2 3">
    <name type="scientific">Immersiella caudata</name>
    <dbReference type="NCBI Taxonomy" id="314043"/>
    <lineage>
        <taxon>Eukaryota</taxon>
        <taxon>Fungi</taxon>
        <taxon>Dikarya</taxon>
        <taxon>Ascomycota</taxon>
        <taxon>Pezizomycotina</taxon>
        <taxon>Sordariomycetes</taxon>
        <taxon>Sordariomycetidae</taxon>
        <taxon>Sordariales</taxon>
        <taxon>Lasiosphaeriaceae</taxon>
        <taxon>Immersiella</taxon>
    </lineage>
</organism>
<sequence>MTDPVRLNSEDFRAIYEQGFRTWSAFYAATVEQTGLPSSYLSIHDAFRQHGSFPHDLQLNHIKYAAHSQVYATGCVNWGSTQADCESALPQFQQQDQIPIASRNPTLLSTVLTAEPAIRWASWFARGDQNRLAVLILAWPYVLSARWAEVMPEGASLFYTSSMADAYDARTPFTPLPEHPKPEVDIRYAGPDETRWWAAVLAPGQGWQATLSLGQDTFLAPWSIRLQPGYPFLLATTSVFQTDSAAAPSCAKALSFLDNFCLHQNTADQSQAALAAVLLFPSMGTGKGLQLPALAASHLAGQTASTPSMPRQQCPSTNSNSRHSWTDHVDDLDRLITLSCRSKGIRPMLLSSFYNPGIECNAVTPWLRGSLAAIDAAVAQGDPLALGRMLMDRQPKLAALWLGATVLGLQQTLLRDVGFGMIPIDLQSAAWSGTIQSFLQEPISDPLAADGYVSRAGQCRLLFLSRSGSHNRVPVCQWRPFGRIPLEHTDLEVRAHELCKNHSLQCRGFTWDCVGGTMRYQPSDGDDPAFPLADHELPPSSIPVDHGSPDPEKDFMSENATRSIFGWLRVDGYALGERELWEHEWLEGADTDDEEEGKSDDISGKTRKLSANVEVWLPQVSHEAQGEGPLNERPLHKRVNKHRSDRHRVQANKIIHRLPLNPELVGANAAADFPTKGVTLTSTWNEKLVFADGISDEL</sequence>
<evidence type="ECO:0000256" key="1">
    <source>
        <dbReference type="SAM" id="MobiDB-lite"/>
    </source>
</evidence>